<dbReference type="FunFam" id="3.30.1360.40:FF:000001">
    <property type="entry name" value="Ribosome-recycling factor"/>
    <property type="match status" value="1"/>
</dbReference>
<evidence type="ECO:0000256" key="3">
    <source>
        <dbReference type="ARBA" id="ARBA00022490"/>
    </source>
</evidence>
<comment type="function">
    <text evidence="5 6">Responsible for the release of ribosomes from messenger RNA at the termination of protein biosynthesis. May increase the efficiency of translation by recycling ribosomes from one round of translation to another.</text>
</comment>
<gene>
    <name evidence="6" type="primary">frr</name>
    <name evidence="8" type="ORF">ABA45_06025</name>
</gene>
<evidence type="ECO:0000259" key="7">
    <source>
        <dbReference type="Pfam" id="PF01765"/>
    </source>
</evidence>
<evidence type="ECO:0000256" key="5">
    <source>
        <dbReference type="ARBA" id="ARBA00025050"/>
    </source>
</evidence>
<dbReference type="RefSeq" id="WP_048384737.1">
    <property type="nucleotide sequence ID" value="NZ_CP011494.1"/>
</dbReference>
<dbReference type="SUPFAM" id="SSF55194">
    <property type="entry name" value="Ribosome recycling factor, RRF"/>
    <property type="match status" value="1"/>
</dbReference>
<dbReference type="KEGG" id="mpq:ABA45_06025"/>
<proteinExistence type="inferred from homology"/>
<dbReference type="HAMAP" id="MF_00040">
    <property type="entry name" value="RRF"/>
    <property type="match status" value="1"/>
</dbReference>
<dbReference type="Gene3D" id="3.30.1360.40">
    <property type="match status" value="1"/>
</dbReference>
<dbReference type="GO" id="GO:0005829">
    <property type="term" value="C:cytosol"/>
    <property type="evidence" value="ECO:0007669"/>
    <property type="project" value="GOC"/>
</dbReference>
<comment type="subcellular location">
    <subcellularLocation>
        <location evidence="1 6">Cytoplasm</location>
    </subcellularLocation>
</comment>
<sequence>MINEIKTEAETKMTKSIEALASAFNKIRTGRAHPSILDSVMVNYYGQETPLRQVASVTVEDSRTLTVSPWEKNMVPQIEKAIMTSDLGLNPSTSGDLIRLPMPMLTEETRKNMVKQARADAEHGRVSVRNARRDANSTLKELLKDKDISEDDERRGEEEVQKLTDRFIAEVEKFLKAKEEDLMAV</sequence>
<name>A0A0H4HZD0_9GAMM</name>
<keyword evidence="9" id="KW-1185">Reference proteome</keyword>
<dbReference type="InterPro" id="IPR036191">
    <property type="entry name" value="RRF_sf"/>
</dbReference>
<dbReference type="NCBIfam" id="TIGR00496">
    <property type="entry name" value="frr"/>
    <property type="match status" value="1"/>
</dbReference>
<reference evidence="8 9" key="1">
    <citation type="submission" date="2015-05" db="EMBL/GenBank/DDBJ databases">
        <title>Complete genome of Marinobacter psychrophilus strain 20041T isolated from sea-ice of the Canadian Basin.</title>
        <authorList>
            <person name="Song L."/>
            <person name="Ren L."/>
            <person name="Yu Y."/>
            <person name="Wang X."/>
        </authorList>
    </citation>
    <scope>NUCLEOTIDE SEQUENCE [LARGE SCALE GENOMIC DNA]</scope>
    <source>
        <strain evidence="8 9">20041</strain>
    </source>
</reference>
<evidence type="ECO:0000256" key="4">
    <source>
        <dbReference type="ARBA" id="ARBA00022917"/>
    </source>
</evidence>
<protein>
    <recommendedName>
        <fullName evidence="6">Ribosome-recycling factor</fullName>
        <shortName evidence="6">RRF</shortName>
    </recommendedName>
    <alternativeName>
        <fullName evidence="6">Ribosome-releasing factor</fullName>
    </alternativeName>
</protein>
<dbReference type="FunFam" id="1.10.132.20:FF:000001">
    <property type="entry name" value="Ribosome-recycling factor"/>
    <property type="match status" value="1"/>
</dbReference>
<dbReference type="Proteomes" id="UP000036406">
    <property type="component" value="Chromosome"/>
</dbReference>
<accession>A0A0H4HZD0</accession>
<dbReference type="PANTHER" id="PTHR20982:SF3">
    <property type="entry name" value="MITOCHONDRIAL RIBOSOME RECYCLING FACTOR PSEUDO 1"/>
    <property type="match status" value="1"/>
</dbReference>
<dbReference type="GO" id="GO:0043023">
    <property type="term" value="F:ribosomal large subunit binding"/>
    <property type="evidence" value="ECO:0007669"/>
    <property type="project" value="TreeGrafter"/>
</dbReference>
<dbReference type="Gene3D" id="1.10.132.20">
    <property type="entry name" value="Ribosome-recycling factor"/>
    <property type="match status" value="1"/>
</dbReference>
<dbReference type="PATRIC" id="fig|330734.3.peg.1277"/>
<evidence type="ECO:0000256" key="1">
    <source>
        <dbReference type="ARBA" id="ARBA00004496"/>
    </source>
</evidence>
<dbReference type="InterPro" id="IPR002661">
    <property type="entry name" value="Ribosome_recyc_fac"/>
</dbReference>
<dbReference type="Pfam" id="PF01765">
    <property type="entry name" value="RRF"/>
    <property type="match status" value="1"/>
</dbReference>
<dbReference type="EMBL" id="CP011494">
    <property type="protein sequence ID" value="AKO52039.1"/>
    <property type="molecule type" value="Genomic_DNA"/>
</dbReference>
<evidence type="ECO:0000313" key="8">
    <source>
        <dbReference type="EMBL" id="AKO52039.1"/>
    </source>
</evidence>
<evidence type="ECO:0000256" key="6">
    <source>
        <dbReference type="HAMAP-Rule" id="MF_00040"/>
    </source>
</evidence>
<dbReference type="PANTHER" id="PTHR20982">
    <property type="entry name" value="RIBOSOME RECYCLING FACTOR"/>
    <property type="match status" value="1"/>
</dbReference>
<evidence type="ECO:0000256" key="2">
    <source>
        <dbReference type="ARBA" id="ARBA00005912"/>
    </source>
</evidence>
<keyword evidence="3 6" id="KW-0963">Cytoplasm</keyword>
<organism evidence="8 9">
    <name type="scientific">Marinobacter psychrophilus</name>
    <dbReference type="NCBI Taxonomy" id="330734"/>
    <lineage>
        <taxon>Bacteria</taxon>
        <taxon>Pseudomonadati</taxon>
        <taxon>Pseudomonadota</taxon>
        <taxon>Gammaproteobacteria</taxon>
        <taxon>Pseudomonadales</taxon>
        <taxon>Marinobacteraceae</taxon>
        <taxon>Marinobacter</taxon>
    </lineage>
</organism>
<dbReference type="AlphaFoldDB" id="A0A0H4HZD0"/>
<feature type="domain" description="Ribosome recycling factor" evidence="7">
    <location>
        <begin position="22"/>
        <end position="183"/>
    </location>
</feature>
<dbReference type="STRING" id="330734.ABA45_06025"/>
<comment type="similarity">
    <text evidence="2 6">Belongs to the RRF family.</text>
</comment>
<keyword evidence="4 6" id="KW-0648">Protein biosynthesis</keyword>
<evidence type="ECO:0000313" key="9">
    <source>
        <dbReference type="Proteomes" id="UP000036406"/>
    </source>
</evidence>
<dbReference type="CDD" id="cd00520">
    <property type="entry name" value="RRF"/>
    <property type="match status" value="1"/>
</dbReference>
<dbReference type="InterPro" id="IPR023584">
    <property type="entry name" value="Ribosome_recyc_fac_dom"/>
</dbReference>
<dbReference type="GO" id="GO:0002184">
    <property type="term" value="P:cytoplasmic translational termination"/>
    <property type="evidence" value="ECO:0007669"/>
    <property type="project" value="TreeGrafter"/>
</dbReference>